<dbReference type="PANTHER" id="PTHR24225:SF0">
    <property type="entry name" value="N-FORMYL PEPTIDE RECEPTOR 2"/>
    <property type="match status" value="1"/>
</dbReference>
<evidence type="ECO:0000256" key="4">
    <source>
        <dbReference type="ARBA" id="ARBA00023157"/>
    </source>
</evidence>
<evidence type="ECO:0000256" key="3">
    <source>
        <dbReference type="ARBA" id="ARBA00023040"/>
    </source>
</evidence>
<evidence type="ECO:0000313" key="9">
    <source>
        <dbReference type="EMBL" id="KAF6280930.1"/>
    </source>
</evidence>
<keyword evidence="8" id="KW-0472">Membrane</keyword>
<feature type="transmembrane region" description="Helical" evidence="8">
    <location>
        <begin position="12"/>
        <end position="30"/>
    </location>
</feature>
<dbReference type="GO" id="GO:0005886">
    <property type="term" value="C:plasma membrane"/>
    <property type="evidence" value="ECO:0007669"/>
    <property type="project" value="UniProtKB-SubCell"/>
</dbReference>
<dbReference type="Proteomes" id="UP000585614">
    <property type="component" value="Unassembled WGS sequence"/>
</dbReference>
<dbReference type="AlphaFoldDB" id="A0A7J7RXR8"/>
<reference evidence="9 10" key="1">
    <citation type="journal article" date="2020" name="Nature">
        <title>Six reference-quality genomes reveal evolution of bat adaptations.</title>
        <authorList>
            <person name="Jebb D."/>
            <person name="Huang Z."/>
            <person name="Pippel M."/>
            <person name="Hughes G.M."/>
            <person name="Lavrichenko K."/>
            <person name="Devanna P."/>
            <person name="Winkler S."/>
            <person name="Jermiin L.S."/>
            <person name="Skirmuntt E.C."/>
            <person name="Katzourakis A."/>
            <person name="Burkitt-Gray L."/>
            <person name="Ray D.A."/>
            <person name="Sullivan K.A.M."/>
            <person name="Roscito J.G."/>
            <person name="Kirilenko B.M."/>
            <person name="Davalos L.M."/>
            <person name="Corthals A.P."/>
            <person name="Power M.L."/>
            <person name="Jones G."/>
            <person name="Ransome R.D."/>
            <person name="Dechmann D.K.N."/>
            <person name="Locatelli A.G."/>
            <person name="Puechmaille S.J."/>
            <person name="Fedrigo O."/>
            <person name="Jarvis E.D."/>
            <person name="Hiller M."/>
            <person name="Vernes S.C."/>
            <person name="Myers E.W."/>
            <person name="Teeling E.C."/>
        </authorList>
    </citation>
    <scope>NUCLEOTIDE SEQUENCE [LARGE SCALE GENOMIC DNA]</scope>
    <source>
        <strain evidence="9">MRhiFer1</strain>
        <tissue evidence="9">Lung</tissue>
    </source>
</reference>
<evidence type="ECO:0000256" key="2">
    <source>
        <dbReference type="ARBA" id="ARBA00022475"/>
    </source>
</evidence>
<evidence type="ECO:0000256" key="8">
    <source>
        <dbReference type="SAM" id="Phobius"/>
    </source>
</evidence>
<keyword evidence="3" id="KW-0297">G-protein coupled receptor</keyword>
<sequence>MVWNLSPAMADFPIILLLPLQLTLGALYYHRPFGQSLCKLNSTLSILNFLLLAIITCCYVLVALKLRQSQLARFSRPFQILSATMIAFCCCGWPLQVFRWMDFASSLDYSEDLYHVAVHKPPGLVYCLYPQMPQPSPLSSLVMVSEITCFSPCRLH</sequence>
<name>A0A7J7RXR8_RHIFE</name>
<keyword evidence="4" id="KW-1015">Disulfide bond</keyword>
<comment type="subcellular location">
    <subcellularLocation>
        <location evidence="1">Cell membrane</location>
        <topology evidence="1">Multi-pass membrane protein</topology>
    </subcellularLocation>
</comment>
<keyword evidence="5" id="KW-0675">Receptor</keyword>
<dbReference type="GO" id="GO:0004982">
    <property type="term" value="F:N-formyl peptide receptor activity"/>
    <property type="evidence" value="ECO:0007669"/>
    <property type="project" value="TreeGrafter"/>
</dbReference>
<keyword evidence="2" id="KW-1003">Cell membrane</keyword>
<dbReference type="GO" id="GO:0007204">
    <property type="term" value="P:positive regulation of cytosolic calcium ion concentration"/>
    <property type="evidence" value="ECO:0007669"/>
    <property type="project" value="TreeGrafter"/>
</dbReference>
<dbReference type="Gene3D" id="1.20.1070.10">
    <property type="entry name" value="Rhodopsin 7-helix transmembrane proteins"/>
    <property type="match status" value="1"/>
</dbReference>
<keyword evidence="8" id="KW-1133">Transmembrane helix</keyword>
<keyword evidence="7" id="KW-0807">Transducer</keyword>
<dbReference type="GO" id="GO:0007200">
    <property type="term" value="P:phospholipase C-activating G protein-coupled receptor signaling pathway"/>
    <property type="evidence" value="ECO:0007669"/>
    <property type="project" value="TreeGrafter"/>
</dbReference>
<feature type="transmembrane region" description="Helical" evidence="8">
    <location>
        <begin position="42"/>
        <end position="66"/>
    </location>
</feature>
<evidence type="ECO:0000256" key="1">
    <source>
        <dbReference type="ARBA" id="ARBA00004651"/>
    </source>
</evidence>
<organism evidence="9 10">
    <name type="scientific">Rhinolophus ferrumequinum</name>
    <name type="common">Greater horseshoe bat</name>
    <dbReference type="NCBI Taxonomy" id="59479"/>
    <lineage>
        <taxon>Eukaryota</taxon>
        <taxon>Metazoa</taxon>
        <taxon>Chordata</taxon>
        <taxon>Craniata</taxon>
        <taxon>Vertebrata</taxon>
        <taxon>Euteleostomi</taxon>
        <taxon>Mammalia</taxon>
        <taxon>Eutheria</taxon>
        <taxon>Laurasiatheria</taxon>
        <taxon>Chiroptera</taxon>
        <taxon>Yinpterochiroptera</taxon>
        <taxon>Rhinolophoidea</taxon>
        <taxon>Rhinolophidae</taxon>
        <taxon>Rhinolophinae</taxon>
        <taxon>Rhinolophus</taxon>
    </lineage>
</organism>
<keyword evidence="6" id="KW-0325">Glycoprotein</keyword>
<dbReference type="GO" id="GO:0006954">
    <property type="term" value="P:inflammatory response"/>
    <property type="evidence" value="ECO:0007669"/>
    <property type="project" value="TreeGrafter"/>
</dbReference>
<dbReference type="InterPro" id="IPR000826">
    <property type="entry name" value="Formyl_rcpt-rel"/>
</dbReference>
<evidence type="ECO:0000313" key="10">
    <source>
        <dbReference type="Proteomes" id="UP000585614"/>
    </source>
</evidence>
<comment type="caution">
    <text evidence="9">The sequence shown here is derived from an EMBL/GenBank/DDBJ whole genome shotgun (WGS) entry which is preliminary data.</text>
</comment>
<protein>
    <recommendedName>
        <fullName evidence="11">G-protein coupled receptors family 1 profile domain-containing protein</fullName>
    </recommendedName>
</protein>
<evidence type="ECO:0000256" key="6">
    <source>
        <dbReference type="ARBA" id="ARBA00023180"/>
    </source>
</evidence>
<accession>A0A7J7RXR8</accession>
<keyword evidence="8" id="KW-0812">Transmembrane</keyword>
<evidence type="ECO:0000256" key="5">
    <source>
        <dbReference type="ARBA" id="ARBA00023170"/>
    </source>
</evidence>
<evidence type="ECO:0000256" key="7">
    <source>
        <dbReference type="ARBA" id="ARBA00023224"/>
    </source>
</evidence>
<feature type="transmembrane region" description="Helical" evidence="8">
    <location>
        <begin position="78"/>
        <end position="98"/>
    </location>
</feature>
<evidence type="ECO:0008006" key="11">
    <source>
        <dbReference type="Google" id="ProtNLM"/>
    </source>
</evidence>
<gene>
    <name evidence="9" type="ORF">mRhiFer1_009309</name>
</gene>
<dbReference type="PANTHER" id="PTHR24225">
    <property type="entry name" value="CHEMOTACTIC RECEPTOR"/>
    <property type="match status" value="1"/>
</dbReference>
<dbReference type="SUPFAM" id="SSF81321">
    <property type="entry name" value="Family A G protein-coupled receptor-like"/>
    <property type="match status" value="1"/>
</dbReference>
<dbReference type="GO" id="GO:0004875">
    <property type="term" value="F:complement receptor activity"/>
    <property type="evidence" value="ECO:0007669"/>
    <property type="project" value="TreeGrafter"/>
</dbReference>
<dbReference type="EMBL" id="JACAGC010000024">
    <property type="protein sequence ID" value="KAF6280930.1"/>
    <property type="molecule type" value="Genomic_DNA"/>
</dbReference>
<proteinExistence type="predicted"/>